<evidence type="ECO:0000256" key="1">
    <source>
        <dbReference type="SAM" id="MobiDB-lite"/>
    </source>
</evidence>
<reference evidence="2" key="1">
    <citation type="submission" date="2023-04" db="EMBL/GenBank/DDBJ databases">
        <authorList>
            <person name="Vijverberg K."/>
            <person name="Xiong W."/>
            <person name="Schranz E."/>
        </authorList>
    </citation>
    <scope>NUCLEOTIDE SEQUENCE</scope>
</reference>
<feature type="region of interest" description="Disordered" evidence="1">
    <location>
        <begin position="27"/>
        <end position="80"/>
    </location>
</feature>
<dbReference type="EMBL" id="OX465078">
    <property type="protein sequence ID" value="CAI9273883.1"/>
    <property type="molecule type" value="Genomic_DNA"/>
</dbReference>
<name>A0AA36DWL8_LACSI</name>
<sequence length="160" mass="18387">MTPFDLHSRQPQQPRVMGMAALDGNVAAPQRYNGGHRLRQPPKHEPEEEEGRGTSDNISNTALHRFRHPRRSSDARDDSYKEVVEATPTLFFPPGNRRSRSTPFIDLLNGENDHNTERLWGTYKEVFYQTYPSCSCPKSILHMAMKMTSHSNLHKLCPDR</sequence>
<gene>
    <name evidence="2" type="ORF">LSALG_LOCUS14004</name>
</gene>
<dbReference type="Proteomes" id="UP001177003">
    <property type="component" value="Chromosome 2"/>
</dbReference>
<dbReference type="AlphaFoldDB" id="A0AA36DWL8"/>
<protein>
    <submittedName>
        <fullName evidence="2">Uncharacterized protein</fullName>
    </submittedName>
</protein>
<evidence type="ECO:0000313" key="2">
    <source>
        <dbReference type="EMBL" id="CAI9273883.1"/>
    </source>
</evidence>
<organism evidence="2 3">
    <name type="scientific">Lactuca saligna</name>
    <name type="common">Willowleaf lettuce</name>
    <dbReference type="NCBI Taxonomy" id="75948"/>
    <lineage>
        <taxon>Eukaryota</taxon>
        <taxon>Viridiplantae</taxon>
        <taxon>Streptophyta</taxon>
        <taxon>Embryophyta</taxon>
        <taxon>Tracheophyta</taxon>
        <taxon>Spermatophyta</taxon>
        <taxon>Magnoliopsida</taxon>
        <taxon>eudicotyledons</taxon>
        <taxon>Gunneridae</taxon>
        <taxon>Pentapetalae</taxon>
        <taxon>asterids</taxon>
        <taxon>campanulids</taxon>
        <taxon>Asterales</taxon>
        <taxon>Asteraceae</taxon>
        <taxon>Cichorioideae</taxon>
        <taxon>Cichorieae</taxon>
        <taxon>Lactucinae</taxon>
        <taxon>Lactuca</taxon>
    </lineage>
</organism>
<evidence type="ECO:0000313" key="3">
    <source>
        <dbReference type="Proteomes" id="UP001177003"/>
    </source>
</evidence>
<keyword evidence="3" id="KW-1185">Reference proteome</keyword>
<proteinExistence type="predicted"/>
<accession>A0AA36DWL8</accession>
<feature type="compositionally biased region" description="Basic and acidic residues" evidence="1">
    <location>
        <begin position="71"/>
        <end position="80"/>
    </location>
</feature>